<name>A0A8J8CEQ3_9ARCH</name>
<organism evidence="2 3">
    <name type="scientific">Candidatus Sysuiplasma superficiale</name>
    <dbReference type="NCBI Taxonomy" id="2823368"/>
    <lineage>
        <taxon>Archaea</taxon>
        <taxon>Methanobacteriati</taxon>
        <taxon>Thermoplasmatota</taxon>
        <taxon>Thermoplasmata</taxon>
        <taxon>Candidatus Sysuiplasmatales</taxon>
        <taxon>Candidatus Sysuiplasmataceae</taxon>
        <taxon>Candidatus Sysuiplasma</taxon>
    </lineage>
</organism>
<keyword evidence="2" id="KW-0121">Carboxypeptidase</keyword>
<comment type="caution">
    <text evidence="2">The sequence shown here is derived from an EMBL/GenBank/DDBJ whole genome shotgun (WGS) entry which is preliminary data.</text>
</comment>
<keyword evidence="1" id="KW-0812">Transmembrane</keyword>
<dbReference type="Pfam" id="PF13620">
    <property type="entry name" value="CarboxypepD_reg"/>
    <property type="match status" value="3"/>
</dbReference>
<dbReference type="Gene3D" id="2.60.40.1120">
    <property type="entry name" value="Carboxypeptidase-like, regulatory domain"/>
    <property type="match status" value="3"/>
</dbReference>
<dbReference type="EMBL" id="JAHEAC010000113">
    <property type="protein sequence ID" value="MBX8644862.1"/>
    <property type="molecule type" value="Genomic_DNA"/>
</dbReference>
<protein>
    <submittedName>
        <fullName evidence="2">Carboxypeptidase regulatory-like domain-containing protein</fullName>
    </submittedName>
</protein>
<keyword evidence="1" id="KW-1133">Transmembrane helix</keyword>
<sequence length="353" mass="37938">MNALKISGLVAALLLVGLFLIPAVSQPAAAATDYYIVARVVNVSGQPMQDVEVTISNVTGTITYSLKTDSQGTAMQQVPSGTYNITARFDGYYANRSYSSVNVDTGNFYANFTMIELQGNLTGFVSNGFISIPGATVTLENSSIAYTTHTSQPLGEYSFSGIPGGRYNVTVSDTGYLSNETTVRIVAGVQSWLNFTLQPLLGQIIGIVNSTTSAGRIIQLADANVTLSGPGVFMHTVTNSHGIYQFMSLKAGTYTVKVGKNGYSPGQATVVVQLSRIVYLNFTLVSLSHSYLLPLSGFIGKLDLNHSLMFVALALSIVIVSGSVTLLNKSYNWRERQDGKGSRQEERQSKENR</sequence>
<dbReference type="AlphaFoldDB" id="A0A8J8CEQ3"/>
<accession>A0A8J8CEQ3</accession>
<dbReference type="InterPro" id="IPR008969">
    <property type="entry name" value="CarboxyPept-like_regulatory"/>
</dbReference>
<gene>
    <name evidence="2" type="ORF">KIY12_09130</name>
</gene>
<evidence type="ECO:0000313" key="3">
    <source>
        <dbReference type="Proteomes" id="UP000750197"/>
    </source>
</evidence>
<keyword evidence="2" id="KW-0645">Protease</keyword>
<dbReference type="SUPFAM" id="SSF49464">
    <property type="entry name" value="Carboxypeptidase regulatory domain-like"/>
    <property type="match status" value="3"/>
</dbReference>
<dbReference type="GO" id="GO:0004180">
    <property type="term" value="F:carboxypeptidase activity"/>
    <property type="evidence" value="ECO:0007669"/>
    <property type="project" value="UniProtKB-KW"/>
</dbReference>
<reference evidence="2" key="1">
    <citation type="submission" date="2021-05" db="EMBL/GenBank/DDBJ databases">
        <title>Genomic insights into ecological role and evolution of a novel Thermoplasmata order Candidatus Sysuiplasmatales.</title>
        <authorList>
            <person name="Yuan Y."/>
        </authorList>
    </citation>
    <scope>NUCLEOTIDE SEQUENCE</scope>
    <source>
        <strain evidence="2">TUT19-bin139</strain>
    </source>
</reference>
<evidence type="ECO:0000313" key="2">
    <source>
        <dbReference type="EMBL" id="MBX8644862.1"/>
    </source>
</evidence>
<keyword evidence="2" id="KW-0378">Hydrolase</keyword>
<keyword evidence="1" id="KW-0472">Membrane</keyword>
<evidence type="ECO:0000256" key="1">
    <source>
        <dbReference type="SAM" id="Phobius"/>
    </source>
</evidence>
<proteinExistence type="predicted"/>
<dbReference type="Proteomes" id="UP000750197">
    <property type="component" value="Unassembled WGS sequence"/>
</dbReference>
<feature type="transmembrane region" description="Helical" evidence="1">
    <location>
        <begin position="308"/>
        <end position="327"/>
    </location>
</feature>